<feature type="transmembrane region" description="Helical" evidence="1">
    <location>
        <begin position="68"/>
        <end position="88"/>
    </location>
</feature>
<accession>A0ABT7NAH2</accession>
<evidence type="ECO:0000313" key="2">
    <source>
        <dbReference type="EMBL" id="MDM0044938.1"/>
    </source>
</evidence>
<sequence length="98" mass="10959">MLLLASSVKLIAEIALLALIGQWLLGLLAGRKREENFFYRLLQVLTQPFTRVVRAITPRIVLDRHVPLATLLLLAVVWLVATLAKVNICMQIGVQACR</sequence>
<dbReference type="EMBL" id="JASZYV010000002">
    <property type="protein sequence ID" value="MDM0044938.1"/>
    <property type="molecule type" value="Genomic_DNA"/>
</dbReference>
<keyword evidence="1" id="KW-1133">Transmembrane helix</keyword>
<dbReference type="Proteomes" id="UP001174908">
    <property type="component" value="Unassembled WGS sequence"/>
</dbReference>
<protein>
    <submittedName>
        <fullName evidence="2">YggT family protein</fullName>
    </submittedName>
</protein>
<feature type="transmembrane region" description="Helical" evidence="1">
    <location>
        <begin position="6"/>
        <end position="25"/>
    </location>
</feature>
<reference evidence="2" key="1">
    <citation type="submission" date="2023-06" db="EMBL/GenBank/DDBJ databases">
        <authorList>
            <person name="Jiang Y."/>
            <person name="Liu Q."/>
        </authorList>
    </citation>
    <scope>NUCLEOTIDE SEQUENCE</scope>
    <source>
        <strain evidence="2">CGMCC 1.12089</strain>
    </source>
</reference>
<organism evidence="2 3">
    <name type="scientific">Variovorax dokdonensis</name>
    <dbReference type="NCBI Taxonomy" id="344883"/>
    <lineage>
        <taxon>Bacteria</taxon>
        <taxon>Pseudomonadati</taxon>
        <taxon>Pseudomonadota</taxon>
        <taxon>Betaproteobacteria</taxon>
        <taxon>Burkholderiales</taxon>
        <taxon>Comamonadaceae</taxon>
        <taxon>Variovorax</taxon>
    </lineage>
</organism>
<name>A0ABT7NAH2_9BURK</name>
<proteinExistence type="predicted"/>
<dbReference type="RefSeq" id="WP_286660047.1">
    <property type="nucleotide sequence ID" value="NZ_JASZYV010000002.1"/>
</dbReference>
<keyword evidence="3" id="KW-1185">Reference proteome</keyword>
<keyword evidence="1" id="KW-0812">Transmembrane</keyword>
<evidence type="ECO:0000313" key="3">
    <source>
        <dbReference type="Proteomes" id="UP001174908"/>
    </source>
</evidence>
<gene>
    <name evidence="2" type="ORF">QTH91_10615</name>
</gene>
<keyword evidence="1" id="KW-0472">Membrane</keyword>
<comment type="caution">
    <text evidence="2">The sequence shown here is derived from an EMBL/GenBank/DDBJ whole genome shotgun (WGS) entry which is preliminary data.</text>
</comment>
<evidence type="ECO:0000256" key="1">
    <source>
        <dbReference type="SAM" id="Phobius"/>
    </source>
</evidence>